<dbReference type="InParanoid" id="A0A1D3CS90"/>
<sequence>MGAASSDEGHAFVSTIREARGVPTHTQASSPLNKGKEPRDSSQEPLSFVRSAAAALSELNASGVLHE</sequence>
<dbReference type="Proteomes" id="UP000095192">
    <property type="component" value="Unassembled WGS sequence"/>
</dbReference>
<keyword evidence="3" id="KW-1185">Reference proteome</keyword>
<reference evidence="2 3" key="1">
    <citation type="journal article" date="2016" name="BMC Genomics">
        <title>Comparative genomics reveals Cyclospora cayetanensis possesses coccidia-like metabolism and invasion components but unique surface antigens.</title>
        <authorList>
            <person name="Liu S."/>
            <person name="Wang L."/>
            <person name="Zheng H."/>
            <person name="Xu Z."/>
            <person name="Roellig D.M."/>
            <person name="Li N."/>
            <person name="Frace M.A."/>
            <person name="Tang K."/>
            <person name="Arrowood M.J."/>
            <person name="Moss D.M."/>
            <person name="Zhang L."/>
            <person name="Feng Y."/>
            <person name="Xiao L."/>
        </authorList>
    </citation>
    <scope>NUCLEOTIDE SEQUENCE [LARGE SCALE GENOMIC DNA]</scope>
    <source>
        <strain evidence="2 3">CHN_HEN01</strain>
    </source>
</reference>
<protein>
    <submittedName>
        <fullName evidence="2">Uncharacterized protein</fullName>
    </submittedName>
</protein>
<evidence type="ECO:0000256" key="1">
    <source>
        <dbReference type="SAM" id="MobiDB-lite"/>
    </source>
</evidence>
<gene>
    <name evidence="2" type="ORF">cyc_08337</name>
</gene>
<organism evidence="2 3">
    <name type="scientific">Cyclospora cayetanensis</name>
    <dbReference type="NCBI Taxonomy" id="88456"/>
    <lineage>
        <taxon>Eukaryota</taxon>
        <taxon>Sar</taxon>
        <taxon>Alveolata</taxon>
        <taxon>Apicomplexa</taxon>
        <taxon>Conoidasida</taxon>
        <taxon>Coccidia</taxon>
        <taxon>Eucoccidiorida</taxon>
        <taxon>Eimeriorina</taxon>
        <taxon>Eimeriidae</taxon>
        <taxon>Cyclospora</taxon>
    </lineage>
</organism>
<evidence type="ECO:0000313" key="3">
    <source>
        <dbReference type="Proteomes" id="UP000095192"/>
    </source>
</evidence>
<comment type="caution">
    <text evidence="2">The sequence shown here is derived from an EMBL/GenBank/DDBJ whole genome shotgun (WGS) entry which is preliminary data.</text>
</comment>
<name>A0A1D3CS90_9EIME</name>
<feature type="region of interest" description="Disordered" evidence="1">
    <location>
        <begin position="1"/>
        <end position="47"/>
    </location>
</feature>
<dbReference type="VEuPathDB" id="ToxoDB:cyc_08337"/>
<dbReference type="EMBL" id="JROU02002142">
    <property type="protein sequence ID" value="OEH74064.1"/>
    <property type="molecule type" value="Genomic_DNA"/>
</dbReference>
<evidence type="ECO:0000313" key="2">
    <source>
        <dbReference type="EMBL" id="OEH74064.1"/>
    </source>
</evidence>
<proteinExistence type="predicted"/>
<dbReference type="AlphaFoldDB" id="A0A1D3CS90"/>
<accession>A0A1D3CS90</accession>